<dbReference type="Proteomes" id="UP000315295">
    <property type="component" value="Unassembled WGS sequence"/>
</dbReference>
<evidence type="ECO:0000256" key="1">
    <source>
        <dbReference type="SAM" id="MobiDB-lite"/>
    </source>
</evidence>
<proteinExistence type="predicted"/>
<dbReference type="AlphaFoldDB" id="A0A540L5R6"/>
<protein>
    <submittedName>
        <fullName evidence="2">Uncharacterized protein</fullName>
    </submittedName>
</protein>
<sequence>MGAAILVWDTVWTRPQGPVLQHSSPLHEVAAQNHDKEARQEDDCDEDSREEDGGLVPGMIERVKEEEKKKKKNQGPVDPARFNRPGKVRFLY</sequence>
<comment type="caution">
    <text evidence="2">The sequence shown here is derived from an EMBL/GenBank/DDBJ whole genome shotgun (WGS) entry which is preliminary data.</text>
</comment>
<reference evidence="2 3" key="1">
    <citation type="journal article" date="2019" name="G3 (Bethesda)">
        <title>Sequencing of a Wild Apple (Malus baccata) Genome Unravels the Differences Between Cultivated and Wild Apple Species Regarding Disease Resistance and Cold Tolerance.</title>
        <authorList>
            <person name="Chen X."/>
        </authorList>
    </citation>
    <scope>NUCLEOTIDE SEQUENCE [LARGE SCALE GENOMIC DNA]</scope>
    <source>
        <strain evidence="3">cv. Shandingzi</strain>
        <tissue evidence="2">Leaves</tissue>
    </source>
</reference>
<name>A0A540L5R6_MALBA</name>
<gene>
    <name evidence="2" type="ORF">C1H46_032656</name>
</gene>
<evidence type="ECO:0000313" key="2">
    <source>
        <dbReference type="EMBL" id="TQD81795.1"/>
    </source>
</evidence>
<feature type="region of interest" description="Disordered" evidence="1">
    <location>
        <begin position="30"/>
        <end position="85"/>
    </location>
</feature>
<evidence type="ECO:0000313" key="3">
    <source>
        <dbReference type="Proteomes" id="UP000315295"/>
    </source>
</evidence>
<dbReference type="EMBL" id="VIEB01000752">
    <property type="protein sequence ID" value="TQD81795.1"/>
    <property type="molecule type" value="Genomic_DNA"/>
</dbReference>
<accession>A0A540L5R6</accession>
<organism evidence="2 3">
    <name type="scientific">Malus baccata</name>
    <name type="common">Siberian crab apple</name>
    <name type="synonym">Pyrus baccata</name>
    <dbReference type="NCBI Taxonomy" id="106549"/>
    <lineage>
        <taxon>Eukaryota</taxon>
        <taxon>Viridiplantae</taxon>
        <taxon>Streptophyta</taxon>
        <taxon>Embryophyta</taxon>
        <taxon>Tracheophyta</taxon>
        <taxon>Spermatophyta</taxon>
        <taxon>Magnoliopsida</taxon>
        <taxon>eudicotyledons</taxon>
        <taxon>Gunneridae</taxon>
        <taxon>Pentapetalae</taxon>
        <taxon>rosids</taxon>
        <taxon>fabids</taxon>
        <taxon>Rosales</taxon>
        <taxon>Rosaceae</taxon>
        <taxon>Amygdaloideae</taxon>
        <taxon>Maleae</taxon>
        <taxon>Malus</taxon>
    </lineage>
</organism>
<keyword evidence="3" id="KW-1185">Reference proteome</keyword>